<keyword evidence="2" id="KW-0472">Membrane</keyword>
<sequence>MEHSTENTPSVAVEQTKKRSGFKRSLMYLLVLGVLGGSGYIAYEQGALDQYLPVAMKAKQETAVSAPTAVADNSTTATPNAAAPTTSVTPNPVINDATTPSSVAPVTTVAPAESGVAANATNTTSTPTPTVNNLTPITLSINSAQGNALLTAVDAQWQWQAAQQDFKQRWDSAALLQQIQSLKVQLQSSRDANFAPALAALTQAETQVQAWQSTQSVSYLTALQQASVAADSIQLRTKVSEPAAAVDSAPATGFWASLMASLKDVIVVEKVDASSEKVLDESKAALIKQSIHARLLLAQLAAQSGQWPQAQTHAKAANDLLTQWGDGGSQSVLSGLKPLIEQTTWATVPDLNVVTLALQQTRAAMSAQAIGAAQNPMPSTTPAAPNTPDGQSGVKGGV</sequence>
<dbReference type="EMBL" id="BMZG01000005">
    <property type="protein sequence ID" value="GHA71796.1"/>
    <property type="molecule type" value="Genomic_DNA"/>
</dbReference>
<keyword evidence="4" id="KW-1185">Reference proteome</keyword>
<evidence type="ECO:0000256" key="2">
    <source>
        <dbReference type="SAM" id="Phobius"/>
    </source>
</evidence>
<organism evidence="3 4">
    <name type="scientific">Formosimonas limnophila</name>
    <dbReference type="NCBI Taxonomy" id="1384487"/>
    <lineage>
        <taxon>Bacteria</taxon>
        <taxon>Pseudomonadati</taxon>
        <taxon>Pseudomonadota</taxon>
        <taxon>Betaproteobacteria</taxon>
        <taxon>Burkholderiales</taxon>
        <taxon>Burkholderiaceae</taxon>
        <taxon>Formosimonas</taxon>
    </lineage>
</organism>
<dbReference type="Proteomes" id="UP000614287">
    <property type="component" value="Unassembled WGS sequence"/>
</dbReference>
<feature type="region of interest" description="Disordered" evidence="1">
    <location>
        <begin position="372"/>
        <end position="398"/>
    </location>
</feature>
<evidence type="ECO:0008006" key="5">
    <source>
        <dbReference type="Google" id="ProtNLM"/>
    </source>
</evidence>
<gene>
    <name evidence="3" type="ORF">GCM10009007_10880</name>
</gene>
<comment type="caution">
    <text evidence="3">The sequence shown here is derived from an EMBL/GenBank/DDBJ whole genome shotgun (WGS) entry which is preliminary data.</text>
</comment>
<evidence type="ECO:0000256" key="1">
    <source>
        <dbReference type="SAM" id="MobiDB-lite"/>
    </source>
</evidence>
<feature type="region of interest" description="Disordered" evidence="1">
    <location>
        <begin position="69"/>
        <end position="100"/>
    </location>
</feature>
<evidence type="ECO:0000313" key="3">
    <source>
        <dbReference type="EMBL" id="GHA71796.1"/>
    </source>
</evidence>
<accession>A0A8J3CMQ7</accession>
<feature type="compositionally biased region" description="Polar residues" evidence="1">
    <location>
        <begin position="376"/>
        <end position="390"/>
    </location>
</feature>
<proteinExistence type="predicted"/>
<reference evidence="3" key="2">
    <citation type="submission" date="2020-09" db="EMBL/GenBank/DDBJ databases">
        <authorList>
            <person name="Sun Q."/>
            <person name="Kim S."/>
        </authorList>
    </citation>
    <scope>NUCLEOTIDE SEQUENCE</scope>
    <source>
        <strain evidence="3">KCTC 32501</strain>
    </source>
</reference>
<keyword evidence="2" id="KW-0812">Transmembrane</keyword>
<feature type="transmembrane region" description="Helical" evidence="2">
    <location>
        <begin position="26"/>
        <end position="43"/>
    </location>
</feature>
<keyword evidence="2" id="KW-1133">Transmembrane helix</keyword>
<evidence type="ECO:0000313" key="4">
    <source>
        <dbReference type="Proteomes" id="UP000614287"/>
    </source>
</evidence>
<protein>
    <recommendedName>
        <fullName evidence="5">Uroporphyrin-3 C-methyltransferase</fullName>
    </recommendedName>
</protein>
<name>A0A8J3CMQ7_9BURK</name>
<reference evidence="3" key="1">
    <citation type="journal article" date="2014" name="Int. J. Syst. Evol. Microbiol.">
        <title>Complete genome sequence of Corynebacterium casei LMG S-19264T (=DSM 44701T), isolated from a smear-ripened cheese.</title>
        <authorList>
            <consortium name="US DOE Joint Genome Institute (JGI-PGF)"/>
            <person name="Walter F."/>
            <person name="Albersmeier A."/>
            <person name="Kalinowski J."/>
            <person name="Ruckert C."/>
        </authorList>
    </citation>
    <scope>NUCLEOTIDE SEQUENCE</scope>
    <source>
        <strain evidence="3">KCTC 32501</strain>
    </source>
</reference>
<dbReference type="AlphaFoldDB" id="A0A8J3CMQ7"/>
<dbReference type="RefSeq" id="WP_189492801.1">
    <property type="nucleotide sequence ID" value="NZ_BMZG01000005.1"/>
</dbReference>
<feature type="compositionally biased region" description="Low complexity" evidence="1">
    <location>
        <begin position="74"/>
        <end position="100"/>
    </location>
</feature>